<dbReference type="EMBL" id="FXTM01000018">
    <property type="protein sequence ID" value="SMO67932.1"/>
    <property type="molecule type" value="Genomic_DNA"/>
</dbReference>
<keyword evidence="1" id="KW-0472">Membrane</keyword>
<accession>A0A521D8J7</accession>
<keyword evidence="1" id="KW-1133">Transmembrane helix</keyword>
<keyword evidence="3" id="KW-1185">Reference proteome</keyword>
<dbReference type="Proteomes" id="UP000317315">
    <property type="component" value="Unassembled WGS sequence"/>
</dbReference>
<organism evidence="2 3">
    <name type="scientific">Balnearium lithotrophicum</name>
    <dbReference type="NCBI Taxonomy" id="223788"/>
    <lineage>
        <taxon>Bacteria</taxon>
        <taxon>Pseudomonadati</taxon>
        <taxon>Aquificota</taxon>
        <taxon>Aquificia</taxon>
        <taxon>Desulfurobacteriales</taxon>
        <taxon>Desulfurobacteriaceae</taxon>
        <taxon>Balnearium</taxon>
    </lineage>
</organism>
<keyword evidence="1" id="KW-0812">Transmembrane</keyword>
<evidence type="ECO:0000256" key="1">
    <source>
        <dbReference type="SAM" id="Phobius"/>
    </source>
</evidence>
<evidence type="ECO:0000313" key="3">
    <source>
        <dbReference type="Proteomes" id="UP000317315"/>
    </source>
</evidence>
<gene>
    <name evidence="2" type="ORF">SAMN06269117_11819</name>
</gene>
<name>A0A521D8J7_9BACT</name>
<reference evidence="2 3" key="1">
    <citation type="submission" date="2017-05" db="EMBL/GenBank/DDBJ databases">
        <authorList>
            <person name="Varghese N."/>
            <person name="Submissions S."/>
        </authorList>
    </citation>
    <scope>NUCLEOTIDE SEQUENCE [LARGE SCALE GENOMIC DNA]</scope>
    <source>
        <strain evidence="2 3">DSM 16304</strain>
    </source>
</reference>
<dbReference type="AlphaFoldDB" id="A0A521D8J7"/>
<feature type="transmembrane region" description="Helical" evidence="1">
    <location>
        <begin position="6"/>
        <end position="27"/>
    </location>
</feature>
<evidence type="ECO:0000313" key="2">
    <source>
        <dbReference type="EMBL" id="SMO67932.1"/>
    </source>
</evidence>
<sequence length="63" mass="7425">MRLFSLRTFVWLVSVLSYVILSLFLIYSLNQRAKSILADHTLNMLKNIVNKEINEKKNVQLMI</sequence>
<proteinExistence type="predicted"/>
<protein>
    <submittedName>
        <fullName evidence="2">Uncharacterized protein</fullName>
    </submittedName>
</protein>